<feature type="domain" description="Integrase core" evidence="2">
    <location>
        <begin position="97"/>
        <end position="255"/>
    </location>
</feature>
<reference evidence="3 4" key="1">
    <citation type="journal article" date="2016" name="Mol. Biol. Evol.">
        <title>Comparative Genomics of Early-Diverging Mushroom-Forming Fungi Provides Insights into the Origins of Lignocellulose Decay Capabilities.</title>
        <authorList>
            <person name="Nagy L.G."/>
            <person name="Riley R."/>
            <person name="Tritt A."/>
            <person name="Adam C."/>
            <person name="Daum C."/>
            <person name="Floudas D."/>
            <person name="Sun H."/>
            <person name="Yadav J.S."/>
            <person name="Pangilinan J."/>
            <person name="Larsson K.H."/>
            <person name="Matsuura K."/>
            <person name="Barry K."/>
            <person name="Labutti K."/>
            <person name="Kuo R."/>
            <person name="Ohm R.A."/>
            <person name="Bhattacharya S.S."/>
            <person name="Shirouzu T."/>
            <person name="Yoshinaga Y."/>
            <person name="Martin F.M."/>
            <person name="Grigoriev I.V."/>
            <person name="Hibbett D.S."/>
        </authorList>
    </citation>
    <scope>NUCLEOTIDE SEQUENCE [LARGE SCALE GENOMIC DNA]</scope>
    <source>
        <strain evidence="3 4">HHB10207 ss-3</strain>
    </source>
</reference>
<feature type="region of interest" description="Disordered" evidence="1">
    <location>
        <begin position="1"/>
        <end position="21"/>
    </location>
</feature>
<organism evidence="3 4">
    <name type="scientific">Sistotremastrum suecicum HHB10207 ss-3</name>
    <dbReference type="NCBI Taxonomy" id="1314776"/>
    <lineage>
        <taxon>Eukaryota</taxon>
        <taxon>Fungi</taxon>
        <taxon>Dikarya</taxon>
        <taxon>Basidiomycota</taxon>
        <taxon>Agaricomycotina</taxon>
        <taxon>Agaricomycetes</taxon>
        <taxon>Sistotremastrales</taxon>
        <taxon>Sistotremastraceae</taxon>
        <taxon>Sistotremastrum</taxon>
    </lineage>
</organism>
<keyword evidence="4" id="KW-1185">Reference proteome</keyword>
<evidence type="ECO:0000313" key="3">
    <source>
        <dbReference type="EMBL" id="KZT32188.1"/>
    </source>
</evidence>
<evidence type="ECO:0000313" key="4">
    <source>
        <dbReference type="Proteomes" id="UP000076798"/>
    </source>
</evidence>
<dbReference type="OrthoDB" id="2974164at2759"/>
<dbReference type="EMBL" id="KV428372">
    <property type="protein sequence ID" value="KZT32188.1"/>
    <property type="molecule type" value="Genomic_DNA"/>
</dbReference>
<name>A0A165XH47_9AGAM</name>
<dbReference type="STRING" id="1314776.A0A165XH47"/>
<dbReference type="InterPro" id="IPR058913">
    <property type="entry name" value="Integrase_dom_put"/>
</dbReference>
<evidence type="ECO:0000256" key="1">
    <source>
        <dbReference type="SAM" id="MobiDB-lite"/>
    </source>
</evidence>
<dbReference type="PANTHER" id="PTHR46177">
    <property type="entry name" value="INTEGRASE CATALYTIC DOMAIN-CONTAINING PROTEIN"/>
    <property type="match status" value="1"/>
</dbReference>
<dbReference type="PANTHER" id="PTHR46177:SF1">
    <property type="entry name" value="INTEGRASE CATALYTIC DOMAIN-CONTAINING PROTEIN"/>
    <property type="match status" value="1"/>
</dbReference>
<dbReference type="AlphaFoldDB" id="A0A165XH47"/>
<dbReference type="Pfam" id="PF24764">
    <property type="entry name" value="rva_4"/>
    <property type="match status" value="1"/>
</dbReference>
<dbReference type="Proteomes" id="UP000076798">
    <property type="component" value="Unassembled WGS sequence"/>
</dbReference>
<proteinExistence type="predicted"/>
<gene>
    <name evidence="3" type="ORF">SISSUDRAFT_1067126</name>
</gene>
<evidence type="ECO:0000259" key="2">
    <source>
        <dbReference type="Pfam" id="PF24764"/>
    </source>
</evidence>
<protein>
    <recommendedName>
        <fullName evidence="2">Integrase core domain-containing protein</fullName>
    </recommendedName>
</protein>
<sequence>MAPEEAQQAVMDKTDVHGRHGANRIRQKLAREGVRIPRAQIRDILYENAPLALDDRVPGRKKCLPRKALTADGPFHEVSCDGHDKLGHLALQMGVGLPIYGMRDKWSGAILRLVVIPNNRTMMAIGHVYLDFVQEFGAIPIQITVDGGSETGEMVLSQTTLRSIYTPALDLDKYPASKSLRSVHNTTIEGLWHFFREDQGYNFFDLVRKGADDRIFNCNSKIHLDLFHWLWPPVIQRALDGFVDWWNNKPPRNQKGKLMPSGGGATPMDFLREPAAYGGETLATPVPLDAVQKLRNAMEVSRDVALGWVSDDFADIAQRVYETRPSVLDSEVVPVREIPPESVWDVFEEMLPGLLNSYQHIDPVLLTV</sequence>
<accession>A0A165XH47</accession>